<name>A0ABW9WNB9_9BURK</name>
<keyword evidence="1" id="KW-1133">Transmembrane helix</keyword>
<feature type="transmembrane region" description="Helical" evidence="1">
    <location>
        <begin position="12"/>
        <end position="33"/>
    </location>
</feature>
<keyword evidence="1" id="KW-0472">Membrane</keyword>
<keyword evidence="1" id="KW-0812">Transmembrane</keyword>
<evidence type="ECO:0000313" key="2">
    <source>
        <dbReference type="EMBL" id="MYN42721.1"/>
    </source>
</evidence>
<proteinExistence type="predicted"/>
<gene>
    <name evidence="2" type="ORF">GTP55_25585</name>
</gene>
<keyword evidence="3" id="KW-1185">Reference proteome</keyword>
<evidence type="ECO:0000256" key="1">
    <source>
        <dbReference type="SAM" id="Phobius"/>
    </source>
</evidence>
<reference evidence="2 3" key="1">
    <citation type="submission" date="2019-12" db="EMBL/GenBank/DDBJ databases">
        <title>Novel species isolated from a subtropical stream in China.</title>
        <authorList>
            <person name="Lu H."/>
        </authorList>
    </citation>
    <scope>NUCLEOTIDE SEQUENCE [LARGE SCALE GENOMIC DNA]</scope>
    <source>
        <strain evidence="2 3">FT109W</strain>
    </source>
</reference>
<dbReference type="Proteomes" id="UP000466332">
    <property type="component" value="Unassembled WGS sequence"/>
</dbReference>
<evidence type="ECO:0008006" key="4">
    <source>
        <dbReference type="Google" id="ProtNLM"/>
    </source>
</evidence>
<organism evidence="2 3">
    <name type="scientific">Duganella margarita</name>
    <dbReference type="NCBI Taxonomy" id="2692170"/>
    <lineage>
        <taxon>Bacteria</taxon>
        <taxon>Pseudomonadati</taxon>
        <taxon>Pseudomonadota</taxon>
        <taxon>Betaproteobacteria</taxon>
        <taxon>Burkholderiales</taxon>
        <taxon>Oxalobacteraceae</taxon>
        <taxon>Telluria group</taxon>
        <taxon>Duganella</taxon>
    </lineage>
</organism>
<dbReference type="RefSeq" id="WP_161047608.1">
    <property type="nucleotide sequence ID" value="NZ_WWCS01000024.1"/>
</dbReference>
<sequence length="181" mass="21130">MITDVGLKEAIPIISAGVGALISLGGVVVANLFNIRSQRILAKNQTAAKDRELKIQKLEELYFLFDRWQMNYSITYLNHLRFQKHKLEYADLLDLELERNKARAELGEHQKVQMLMNVYFPDLAKEYTSIEQCRRDITPFIQAAPSRNISTEKFEQKQVEFEKAAFNFKMKISDRVKEIWS</sequence>
<accession>A0ABW9WNB9</accession>
<protein>
    <recommendedName>
        <fullName evidence="4">DUF4760 domain-containing protein</fullName>
    </recommendedName>
</protein>
<evidence type="ECO:0000313" key="3">
    <source>
        <dbReference type="Proteomes" id="UP000466332"/>
    </source>
</evidence>
<comment type="caution">
    <text evidence="2">The sequence shown here is derived from an EMBL/GenBank/DDBJ whole genome shotgun (WGS) entry which is preliminary data.</text>
</comment>
<dbReference type="EMBL" id="WWCS01000024">
    <property type="protein sequence ID" value="MYN42721.1"/>
    <property type="molecule type" value="Genomic_DNA"/>
</dbReference>